<comment type="caution">
    <text evidence="1">The sequence shown here is derived from an EMBL/GenBank/DDBJ whole genome shotgun (WGS) entry which is preliminary data.</text>
</comment>
<sequence length="203" mass="24261">MITFQDKVKIRRVFFHELGHYISAKLNQKYYTGFGSEYIKIYPCENKFDEFCGKTEPNIPADYDNSSIFWERIAEALISSIYGCIFQSYFSNSSTLDFCFEHFGVDDMLKHNGIIANHRLGHYKKFQLNQLYNRHYQEIFTSNILDELRTIDYLALLIPIENEFDSFFVNLIELDNDLKEFVENYCDFYQKFVDDVRKIIIEK</sequence>
<dbReference type="AlphaFoldDB" id="A0A511YQK8"/>
<protein>
    <recommendedName>
        <fullName evidence="3">Peptidase M41 domain-containing protein</fullName>
    </recommendedName>
</protein>
<proteinExistence type="predicted"/>
<evidence type="ECO:0008006" key="3">
    <source>
        <dbReference type="Google" id="ProtNLM"/>
    </source>
</evidence>
<evidence type="ECO:0000313" key="2">
    <source>
        <dbReference type="Proteomes" id="UP000321863"/>
    </source>
</evidence>
<evidence type="ECO:0000313" key="1">
    <source>
        <dbReference type="EMBL" id="GEN77472.1"/>
    </source>
</evidence>
<dbReference type="Proteomes" id="UP000321863">
    <property type="component" value="Unassembled WGS sequence"/>
</dbReference>
<name>A0A511YQK8_9FLAO</name>
<dbReference type="OrthoDB" id="1442339at2"/>
<gene>
    <name evidence="1" type="ORF">CHA01nite_32120</name>
</gene>
<reference evidence="1 2" key="1">
    <citation type="submission" date="2019-07" db="EMBL/GenBank/DDBJ databases">
        <title>Whole genome shotgun sequence of Chryseobacterium hagamense NBRC 105253.</title>
        <authorList>
            <person name="Hosoyama A."/>
            <person name="Uohara A."/>
            <person name="Ohji S."/>
            <person name="Ichikawa N."/>
        </authorList>
    </citation>
    <scope>NUCLEOTIDE SEQUENCE [LARGE SCALE GENOMIC DNA]</scope>
    <source>
        <strain evidence="1 2">NBRC 105253</strain>
    </source>
</reference>
<dbReference type="EMBL" id="BJYJ01000024">
    <property type="protein sequence ID" value="GEN77472.1"/>
    <property type="molecule type" value="Genomic_DNA"/>
</dbReference>
<dbReference type="RefSeq" id="WP_146943281.1">
    <property type="nucleotide sequence ID" value="NZ_BJYJ01000024.1"/>
</dbReference>
<keyword evidence="2" id="KW-1185">Reference proteome</keyword>
<accession>A0A511YQK8</accession>
<organism evidence="1 2">
    <name type="scientific">Chryseobacterium hagamense</name>
    <dbReference type="NCBI Taxonomy" id="395935"/>
    <lineage>
        <taxon>Bacteria</taxon>
        <taxon>Pseudomonadati</taxon>
        <taxon>Bacteroidota</taxon>
        <taxon>Flavobacteriia</taxon>
        <taxon>Flavobacteriales</taxon>
        <taxon>Weeksellaceae</taxon>
        <taxon>Chryseobacterium group</taxon>
        <taxon>Chryseobacterium</taxon>
    </lineage>
</organism>